<accession>A0AA40C8N7</accession>
<feature type="region of interest" description="Disordered" evidence="1">
    <location>
        <begin position="436"/>
        <end position="484"/>
    </location>
</feature>
<reference evidence="4" key="1">
    <citation type="submission" date="2023-06" db="EMBL/GenBank/DDBJ databases">
        <title>Genome-scale phylogeny and comparative genomics of the fungal order Sordariales.</title>
        <authorList>
            <consortium name="Lawrence Berkeley National Laboratory"/>
            <person name="Hensen N."/>
            <person name="Bonometti L."/>
            <person name="Westerberg I."/>
            <person name="Brannstrom I.O."/>
            <person name="Guillou S."/>
            <person name="Cros-Aarteil S."/>
            <person name="Calhoun S."/>
            <person name="Haridas S."/>
            <person name="Kuo A."/>
            <person name="Mondo S."/>
            <person name="Pangilinan J."/>
            <person name="Riley R."/>
            <person name="LaButti K."/>
            <person name="Andreopoulos B."/>
            <person name="Lipzen A."/>
            <person name="Chen C."/>
            <person name="Yanf M."/>
            <person name="Daum C."/>
            <person name="Ng V."/>
            <person name="Clum A."/>
            <person name="Steindorff A."/>
            <person name="Ohm R."/>
            <person name="Martin F."/>
            <person name="Silar P."/>
            <person name="Natvig D."/>
            <person name="Lalanne C."/>
            <person name="Gautier V."/>
            <person name="Ament-velasquez S.L."/>
            <person name="Kruys A."/>
            <person name="Hutchinson M.I."/>
            <person name="Powell A.J."/>
            <person name="Barry K."/>
            <person name="Miller A.N."/>
            <person name="Grigoriev I.V."/>
            <person name="Debuchy R."/>
            <person name="Gladieux P."/>
            <person name="Thoren M.H."/>
            <person name="Johannesson H."/>
        </authorList>
    </citation>
    <scope>NUCLEOTIDE SEQUENCE</scope>
    <source>
        <strain evidence="4">SMH3391-2</strain>
    </source>
</reference>
<feature type="compositionally biased region" description="Low complexity" evidence="1">
    <location>
        <begin position="40"/>
        <end position="51"/>
    </location>
</feature>
<dbReference type="AlphaFoldDB" id="A0AA40C8N7"/>
<dbReference type="Pfam" id="PF10104">
    <property type="entry name" value="Brr6_like_C_C"/>
    <property type="match status" value="1"/>
</dbReference>
<feature type="compositionally biased region" description="Low complexity" evidence="1">
    <location>
        <begin position="63"/>
        <end position="72"/>
    </location>
</feature>
<feature type="compositionally biased region" description="Polar residues" evidence="1">
    <location>
        <begin position="436"/>
        <end position="447"/>
    </location>
</feature>
<feature type="compositionally biased region" description="Polar residues" evidence="1">
    <location>
        <begin position="118"/>
        <end position="131"/>
    </location>
</feature>
<evidence type="ECO:0000313" key="5">
    <source>
        <dbReference type="Proteomes" id="UP001174934"/>
    </source>
</evidence>
<evidence type="ECO:0000256" key="2">
    <source>
        <dbReference type="SAM" id="Phobius"/>
    </source>
</evidence>
<keyword evidence="2" id="KW-0472">Membrane</keyword>
<dbReference type="InterPro" id="IPR018767">
    <property type="entry name" value="Brl1/Brr6_dom"/>
</dbReference>
<feature type="region of interest" description="Disordered" evidence="1">
    <location>
        <begin position="1"/>
        <end position="221"/>
    </location>
</feature>
<dbReference type="InterPro" id="IPR040202">
    <property type="entry name" value="Brl1/Brr6"/>
</dbReference>
<dbReference type="EMBL" id="JAULSR010000002">
    <property type="protein sequence ID" value="KAK0628298.1"/>
    <property type="molecule type" value="Genomic_DNA"/>
</dbReference>
<evidence type="ECO:0000313" key="4">
    <source>
        <dbReference type="EMBL" id="KAK0628298.1"/>
    </source>
</evidence>
<dbReference type="PANTHER" id="PTHR28136">
    <property type="entry name" value="NUCLEUS EXPORT PROTEIN BRR6"/>
    <property type="match status" value="1"/>
</dbReference>
<dbReference type="GO" id="GO:0031965">
    <property type="term" value="C:nuclear membrane"/>
    <property type="evidence" value="ECO:0007669"/>
    <property type="project" value="InterPro"/>
</dbReference>
<protein>
    <submittedName>
        <fullName evidence="4">Di-sulfide bridge nucleocytoplasmic transport domain-containing protein</fullName>
    </submittedName>
</protein>
<feature type="compositionally biased region" description="Polar residues" evidence="1">
    <location>
        <begin position="146"/>
        <end position="157"/>
    </location>
</feature>
<comment type="caution">
    <text evidence="4">The sequence shown here is derived from an EMBL/GenBank/DDBJ whole genome shotgun (WGS) entry which is preliminary data.</text>
</comment>
<name>A0AA40C8N7_9PEZI</name>
<feature type="compositionally biased region" description="Basic and acidic residues" evidence="1">
    <location>
        <begin position="466"/>
        <end position="484"/>
    </location>
</feature>
<feature type="domain" description="Brl1/Brr6" evidence="3">
    <location>
        <begin position="246"/>
        <end position="380"/>
    </location>
</feature>
<proteinExistence type="predicted"/>
<dbReference type="GO" id="GO:0055088">
    <property type="term" value="P:lipid homeostasis"/>
    <property type="evidence" value="ECO:0007669"/>
    <property type="project" value="InterPro"/>
</dbReference>
<dbReference type="GO" id="GO:0006998">
    <property type="term" value="P:nuclear envelope organization"/>
    <property type="evidence" value="ECO:0007669"/>
    <property type="project" value="InterPro"/>
</dbReference>
<feature type="transmembrane region" description="Helical" evidence="2">
    <location>
        <begin position="358"/>
        <end position="379"/>
    </location>
</feature>
<gene>
    <name evidence="4" type="ORF">B0T17DRAFT_504987</name>
</gene>
<dbReference type="PANTHER" id="PTHR28136:SF1">
    <property type="entry name" value="NUCLEUS EXPORT PROTEIN BRL1"/>
    <property type="match status" value="1"/>
</dbReference>
<sequence>MNRRGYEGPMDWEYQHQPQVDPNSPFVKYTQKPATSIFESSSSSPSKPNNNLFAANVSAFSRPSPLKPQQQSAPPPPHSSFFNPQIRNKPSAPAFRNPAFTTPQKRIDELAYSEFSGAETSPAMTDTSETPADTPEVDRDEDFRNMTITPNSPSMSLFKSMRRSRTPGKGELARGNRDRVRKRKRIHGDKDVGSVRNRLSNGSDDSDSDWEDTAARGKKAGKAANRGVVSSFLAAISDHPSAPAILSKWLQLGVNMVFMGFVLAGILTIWSQIRADLSHASEKARAAIVQEAAVCSQHYLQNKCAPRALRAPALEGPCNEWEACMNQDDSAIMKLQVSARNVAEIMNEFVGVMTFKTWGFIMSLFLATVIASNLGFGYLRESTLSHSARPADPLQSPPVTHPMLGATAHHNPQQAYIWAPISETPRHIRRNLFNNHDATDTENSPEPTKSIMPPPQTPSGRGSPSKGDRGRSPSKRDRSPSKGY</sequence>
<organism evidence="4 5">
    <name type="scientific">Bombardia bombarda</name>
    <dbReference type="NCBI Taxonomy" id="252184"/>
    <lineage>
        <taxon>Eukaryota</taxon>
        <taxon>Fungi</taxon>
        <taxon>Dikarya</taxon>
        <taxon>Ascomycota</taxon>
        <taxon>Pezizomycotina</taxon>
        <taxon>Sordariomycetes</taxon>
        <taxon>Sordariomycetidae</taxon>
        <taxon>Sordariales</taxon>
        <taxon>Lasiosphaeriaceae</taxon>
        <taxon>Bombardia</taxon>
    </lineage>
</organism>
<keyword evidence="2" id="KW-1133">Transmembrane helix</keyword>
<dbReference type="Proteomes" id="UP001174934">
    <property type="component" value="Unassembled WGS sequence"/>
</dbReference>
<evidence type="ECO:0000256" key="1">
    <source>
        <dbReference type="SAM" id="MobiDB-lite"/>
    </source>
</evidence>
<dbReference type="SMART" id="SM01042">
    <property type="entry name" value="Brr6_like_C_C"/>
    <property type="match status" value="1"/>
</dbReference>
<keyword evidence="5" id="KW-1185">Reference proteome</keyword>
<keyword evidence="2" id="KW-0812">Transmembrane</keyword>
<evidence type="ECO:0000259" key="3">
    <source>
        <dbReference type="SMART" id="SM01042"/>
    </source>
</evidence>
<feature type="region of interest" description="Disordered" evidence="1">
    <location>
        <begin position="387"/>
        <end position="406"/>
    </location>
</feature>
<feature type="transmembrane region" description="Helical" evidence="2">
    <location>
        <begin position="252"/>
        <end position="273"/>
    </location>
</feature>